<keyword evidence="7 13" id="KW-0798">TonB box</keyword>
<evidence type="ECO:0000259" key="17">
    <source>
        <dbReference type="Pfam" id="PF07715"/>
    </source>
</evidence>
<evidence type="ECO:0000259" key="16">
    <source>
        <dbReference type="Pfam" id="PF00593"/>
    </source>
</evidence>
<feature type="domain" description="TonB-dependent receptor-like beta-barrel" evidence="16">
    <location>
        <begin position="377"/>
        <end position="880"/>
    </location>
</feature>
<evidence type="ECO:0000313" key="18">
    <source>
        <dbReference type="EMBL" id="AKG08773.1"/>
    </source>
</evidence>
<name>A0AAC8PXG3_9GAMM</name>
<feature type="domain" description="TonB-dependent receptor plug" evidence="17">
    <location>
        <begin position="63"/>
        <end position="160"/>
    </location>
</feature>
<comment type="subcellular location">
    <subcellularLocation>
        <location evidence="1 11">Cell outer membrane</location>
        <topology evidence="1 11">Multi-pass membrane protein</topology>
    </subcellularLocation>
</comment>
<evidence type="ECO:0000256" key="7">
    <source>
        <dbReference type="ARBA" id="ARBA00023077"/>
    </source>
</evidence>
<accession>A0AAC8PXG3</accession>
<evidence type="ECO:0000256" key="5">
    <source>
        <dbReference type="ARBA" id="ARBA00022692"/>
    </source>
</evidence>
<dbReference type="NCBIfam" id="TIGR01786">
    <property type="entry name" value="TonB-hemlactrns"/>
    <property type="match status" value="1"/>
</dbReference>
<feature type="chain" id="PRO_5042264347" description="Lactoferrin/transferrin family TonB-dependent receptor" evidence="15">
    <location>
        <begin position="23"/>
        <end position="925"/>
    </location>
</feature>
<feature type="signal peptide" evidence="15">
    <location>
        <begin position="1"/>
        <end position="22"/>
    </location>
</feature>
<keyword evidence="4 11" id="KW-1134">Transmembrane beta strand</keyword>
<dbReference type="InterPro" id="IPR010948">
    <property type="entry name" value="TonB_lacto/transferrin_rcpt"/>
</dbReference>
<reference evidence="18 19" key="1">
    <citation type="submission" date="2015-05" db="EMBL/GenBank/DDBJ databases">
        <authorList>
            <person name="Dickey A."/>
            <person name="Clawson M."/>
            <person name="Bono J."/>
            <person name="Loy J.D."/>
        </authorList>
    </citation>
    <scope>NUCLEOTIDE SEQUENCE [LARGE SCALE GENOMIC DNA]</scope>
    <source>
        <strain evidence="18 19">22581</strain>
    </source>
</reference>
<feature type="region of interest" description="Disordered" evidence="14">
    <location>
        <begin position="674"/>
        <end position="699"/>
    </location>
</feature>
<keyword evidence="9" id="KW-0675">Receptor</keyword>
<organism evidence="18 19">
    <name type="scientific">Moraxella bovoculi</name>
    <dbReference type="NCBI Taxonomy" id="386891"/>
    <lineage>
        <taxon>Bacteria</taxon>
        <taxon>Pseudomonadati</taxon>
        <taxon>Pseudomonadota</taxon>
        <taxon>Gammaproteobacteria</taxon>
        <taxon>Moraxellales</taxon>
        <taxon>Moraxellaceae</taxon>
        <taxon>Moraxella</taxon>
    </lineage>
</organism>
<dbReference type="EMBL" id="CP011376">
    <property type="protein sequence ID" value="AKG08773.1"/>
    <property type="molecule type" value="Genomic_DNA"/>
</dbReference>
<dbReference type="CDD" id="cd01347">
    <property type="entry name" value="ligand_gated_channel"/>
    <property type="match status" value="1"/>
</dbReference>
<evidence type="ECO:0000256" key="8">
    <source>
        <dbReference type="ARBA" id="ARBA00023136"/>
    </source>
</evidence>
<keyword evidence="10 11" id="KW-0998">Cell outer membrane</keyword>
<dbReference type="SUPFAM" id="SSF56935">
    <property type="entry name" value="Porins"/>
    <property type="match status" value="1"/>
</dbReference>
<proteinExistence type="inferred from homology"/>
<dbReference type="GO" id="GO:0015344">
    <property type="term" value="F:siderophore uptake transmembrane transporter activity"/>
    <property type="evidence" value="ECO:0007669"/>
    <property type="project" value="TreeGrafter"/>
</dbReference>
<feature type="short sequence motif" description="TonB C-terminal box" evidence="12">
    <location>
        <begin position="908"/>
        <end position="925"/>
    </location>
</feature>
<dbReference type="PANTHER" id="PTHR30069:SF54">
    <property type="entry name" value="TRANSFERRIN-BINDING PROTEIN A"/>
    <property type="match status" value="1"/>
</dbReference>
<dbReference type="InterPro" id="IPR010949">
    <property type="entry name" value="TonB_Hb/transfer/lactofer_rcpt"/>
</dbReference>
<comment type="similarity">
    <text evidence="2 11 13">Belongs to the TonB-dependent receptor family.</text>
</comment>
<dbReference type="GO" id="GO:0044718">
    <property type="term" value="P:siderophore transmembrane transport"/>
    <property type="evidence" value="ECO:0007669"/>
    <property type="project" value="TreeGrafter"/>
</dbReference>
<evidence type="ECO:0000256" key="13">
    <source>
        <dbReference type="RuleBase" id="RU003357"/>
    </source>
</evidence>
<evidence type="ECO:0000256" key="10">
    <source>
        <dbReference type="ARBA" id="ARBA00023237"/>
    </source>
</evidence>
<dbReference type="Proteomes" id="UP000077465">
    <property type="component" value="Chromosome"/>
</dbReference>
<dbReference type="Pfam" id="PF07715">
    <property type="entry name" value="Plug"/>
    <property type="match status" value="1"/>
</dbReference>
<evidence type="ECO:0000256" key="4">
    <source>
        <dbReference type="ARBA" id="ARBA00022452"/>
    </source>
</evidence>
<sequence>MKYHVLFVAVSMAMFGVVPAYADETESEPSVTLETMQVTLKRQATRKSNEITGLGKVVKKDGDMDKELVLGIRDLTRYDPGISVVEQGRGATSGYAMRGVDKNRVAIVVDGLSQAQSYHALQTQAGSGAINEIEYENIKSIELSKGANSAEYGSGAIGGAVGFVTKDAFDVIKSGQDWGLDSKTAYSSKNSQWMQSVAGAFQADNFDSLLIYTHKEGKETKGHQASYEHTHEYRPLTGYFNRYELTAKPDAPSGAHYLIKEDCPTLDCTPLPLAEVNRERISVRTTPELTAGEAAQKDAMSYPIRYANAKDYTGIERIYANPMDYQSQSIFYKAGYDISPSHRLGAVFEQTKQRYDIQDMTLPAYYTKDSDGVKLLTLGGNLGIPDDPNNPLSGLVFDGGNGGRYGARYSNTRFFDEMHQKRRFGVSYDFTSPAQSWIDKASISLDSQSINLDSTAHLMRCMDYPNMGKCHASVDKPWSWSGSEHNKYKEQLLLAKANLTKDIQFGNTKHRLNALIGVGDVKSVLQRGALDFSYAQAGYKTLEKGKTHEATGITPWIYERLPVSMQSGTACDGLRTDNNSCQARTITGKHSFISLRDHIYFGDKVDLGLGVRFDNHRFDTDDDWTAVDNYKNWSYNAGLTVRPTDYLALSYRHSNGFRVPAFYEMYGVRTGSSGRDNALTNQDYQSRSAPRPEKSTNHEFGVGVTGQFGTLEVSHFRNNYKDLIAKADIQGTSGISDYRNTQTIRLDGINVLGKLDWYGVYDKLPGGLYSNLAYNQVKVKNRQIYDGFTNTTDPILDAIQPAKVVAGIGYDAPDGKWGFNHSLTYSKSKNPDELTGSHRYGKDIEVNINNKVSGSWYTHDLTGYYMPHQNITIRAGVYNLFNRKYSTWESVRQSSVNALNQDIGTSHARYAAPGRNYTLAVEMKF</sequence>
<dbReference type="PROSITE" id="PS52016">
    <property type="entry name" value="TONB_DEPENDENT_REC_3"/>
    <property type="match status" value="1"/>
</dbReference>
<gene>
    <name evidence="18" type="ORF">AAX06_07655</name>
</gene>
<dbReference type="Gene3D" id="2.170.130.10">
    <property type="entry name" value="TonB-dependent receptor, plug domain"/>
    <property type="match status" value="1"/>
</dbReference>
<evidence type="ECO:0000256" key="1">
    <source>
        <dbReference type="ARBA" id="ARBA00004571"/>
    </source>
</evidence>
<evidence type="ECO:0000256" key="12">
    <source>
        <dbReference type="PROSITE-ProRule" id="PRU10144"/>
    </source>
</evidence>
<keyword evidence="3 11" id="KW-0813">Transport</keyword>
<dbReference type="AlphaFoldDB" id="A0AAC8PXG3"/>
<evidence type="ECO:0000256" key="2">
    <source>
        <dbReference type="ARBA" id="ARBA00009810"/>
    </source>
</evidence>
<evidence type="ECO:0000256" key="15">
    <source>
        <dbReference type="SAM" id="SignalP"/>
    </source>
</evidence>
<dbReference type="InterPro" id="IPR012910">
    <property type="entry name" value="Plug_dom"/>
</dbReference>
<dbReference type="Pfam" id="PF00593">
    <property type="entry name" value="TonB_dep_Rec_b-barrel"/>
    <property type="match status" value="1"/>
</dbReference>
<dbReference type="PROSITE" id="PS01156">
    <property type="entry name" value="TONB_DEPENDENT_REC_2"/>
    <property type="match status" value="1"/>
</dbReference>
<dbReference type="InterPro" id="IPR010917">
    <property type="entry name" value="TonB_rcpt_CS"/>
</dbReference>
<evidence type="ECO:0000256" key="6">
    <source>
        <dbReference type="ARBA" id="ARBA00022729"/>
    </source>
</evidence>
<dbReference type="GO" id="GO:0015091">
    <property type="term" value="F:ferric iron transmembrane transporter activity"/>
    <property type="evidence" value="ECO:0007669"/>
    <property type="project" value="InterPro"/>
</dbReference>
<keyword evidence="5 11" id="KW-0812">Transmembrane</keyword>
<keyword evidence="6 15" id="KW-0732">Signal</keyword>
<protein>
    <recommendedName>
        <fullName evidence="20">Lactoferrin/transferrin family TonB-dependent receptor</fullName>
    </recommendedName>
</protein>
<dbReference type="NCBIfam" id="TIGR01776">
    <property type="entry name" value="TonB-tbp-lbp"/>
    <property type="match status" value="1"/>
</dbReference>
<dbReference type="InterPro" id="IPR000531">
    <property type="entry name" value="Beta-barrel_TonB"/>
</dbReference>
<keyword evidence="8 11" id="KW-0472">Membrane</keyword>
<dbReference type="Gene3D" id="2.40.170.20">
    <property type="entry name" value="TonB-dependent receptor, beta-barrel domain"/>
    <property type="match status" value="1"/>
</dbReference>
<evidence type="ECO:0000256" key="11">
    <source>
        <dbReference type="PROSITE-ProRule" id="PRU01360"/>
    </source>
</evidence>
<dbReference type="PANTHER" id="PTHR30069">
    <property type="entry name" value="TONB-DEPENDENT OUTER MEMBRANE RECEPTOR"/>
    <property type="match status" value="1"/>
</dbReference>
<evidence type="ECO:0000313" key="19">
    <source>
        <dbReference type="Proteomes" id="UP000077465"/>
    </source>
</evidence>
<dbReference type="InterPro" id="IPR036942">
    <property type="entry name" value="Beta-barrel_TonB_sf"/>
</dbReference>
<feature type="compositionally biased region" description="Polar residues" evidence="14">
    <location>
        <begin position="674"/>
        <end position="688"/>
    </location>
</feature>
<dbReference type="InterPro" id="IPR037066">
    <property type="entry name" value="Plug_dom_sf"/>
</dbReference>
<dbReference type="GO" id="GO:0009279">
    <property type="term" value="C:cell outer membrane"/>
    <property type="evidence" value="ECO:0007669"/>
    <property type="project" value="UniProtKB-SubCell"/>
</dbReference>
<evidence type="ECO:0000256" key="9">
    <source>
        <dbReference type="ARBA" id="ARBA00023170"/>
    </source>
</evidence>
<evidence type="ECO:0008006" key="20">
    <source>
        <dbReference type="Google" id="ProtNLM"/>
    </source>
</evidence>
<dbReference type="InterPro" id="IPR039426">
    <property type="entry name" value="TonB-dep_rcpt-like"/>
</dbReference>
<evidence type="ECO:0000256" key="3">
    <source>
        <dbReference type="ARBA" id="ARBA00022448"/>
    </source>
</evidence>
<evidence type="ECO:0000256" key="14">
    <source>
        <dbReference type="SAM" id="MobiDB-lite"/>
    </source>
</evidence>